<evidence type="ECO:0000259" key="5">
    <source>
        <dbReference type="Pfam" id="PF00205"/>
    </source>
</evidence>
<evidence type="ECO:0000259" key="7">
    <source>
        <dbReference type="Pfam" id="PF02776"/>
    </source>
</evidence>
<dbReference type="PANTHER" id="PTHR42981">
    <property type="entry name" value="PYRUVATE DEHYDROGENASE [UBIQUINONE]"/>
    <property type="match status" value="1"/>
</dbReference>
<feature type="region of interest" description="Disordered" evidence="4">
    <location>
        <begin position="353"/>
        <end position="380"/>
    </location>
</feature>
<name>A0ABZ0QLW4_9FIRM</name>
<dbReference type="InterPro" id="IPR012000">
    <property type="entry name" value="Thiamin_PyroP_enz_cen_dom"/>
</dbReference>
<dbReference type="InterPro" id="IPR011766">
    <property type="entry name" value="TPP_enzyme_TPP-bd"/>
</dbReference>
<dbReference type="Gene3D" id="3.40.50.970">
    <property type="match status" value="2"/>
</dbReference>
<feature type="domain" description="Thiamine pyrophosphate enzyme N-terminal TPP-binding" evidence="7">
    <location>
        <begin position="6"/>
        <end position="117"/>
    </location>
</feature>
<organism evidence="8 9">
    <name type="scientific">Thermaerobacter composti</name>
    <dbReference type="NCBI Taxonomy" id="554949"/>
    <lineage>
        <taxon>Bacteria</taxon>
        <taxon>Bacillati</taxon>
        <taxon>Bacillota</taxon>
        <taxon>Clostridia</taxon>
        <taxon>Eubacteriales</taxon>
        <taxon>Clostridiales Family XVII. Incertae Sedis</taxon>
        <taxon>Thermaerobacter</taxon>
    </lineage>
</organism>
<dbReference type="InterPro" id="IPR029061">
    <property type="entry name" value="THDP-binding"/>
</dbReference>
<proteinExistence type="inferred from homology"/>
<accession>A0ABZ0QLW4</accession>
<feature type="compositionally biased region" description="Basic and acidic residues" evidence="4">
    <location>
        <begin position="589"/>
        <end position="605"/>
    </location>
</feature>
<dbReference type="SUPFAM" id="SSF52467">
    <property type="entry name" value="DHS-like NAD/FAD-binding domain"/>
    <property type="match status" value="1"/>
</dbReference>
<comment type="similarity">
    <text evidence="1 3">Belongs to the TPP enzyme family.</text>
</comment>
<feature type="compositionally biased region" description="Basic and acidic residues" evidence="4">
    <location>
        <begin position="563"/>
        <end position="580"/>
    </location>
</feature>
<dbReference type="RefSeq" id="WP_318750315.1">
    <property type="nucleotide sequence ID" value="NZ_CP132508.1"/>
</dbReference>
<evidence type="ECO:0000313" key="9">
    <source>
        <dbReference type="Proteomes" id="UP001304683"/>
    </source>
</evidence>
<dbReference type="PANTHER" id="PTHR42981:SF2">
    <property type="entry name" value="PYRUVATE DEHYDROGENASE [UBIQUINONE]"/>
    <property type="match status" value="1"/>
</dbReference>
<dbReference type="InterPro" id="IPR012001">
    <property type="entry name" value="Thiamin_PyroP_enz_TPP-bd_dom"/>
</dbReference>
<dbReference type="EMBL" id="CP132508">
    <property type="protein sequence ID" value="WPD18479.1"/>
    <property type="molecule type" value="Genomic_DNA"/>
</dbReference>
<dbReference type="InterPro" id="IPR000399">
    <property type="entry name" value="TPP-bd_CS"/>
</dbReference>
<feature type="compositionally biased region" description="Gly residues" evidence="4">
    <location>
        <begin position="359"/>
        <end position="380"/>
    </location>
</feature>
<dbReference type="Pfam" id="PF02776">
    <property type="entry name" value="TPP_enzyme_N"/>
    <property type="match status" value="1"/>
</dbReference>
<dbReference type="SUPFAM" id="SSF52518">
    <property type="entry name" value="Thiamin diphosphate-binding fold (THDP-binding)"/>
    <property type="match status" value="2"/>
</dbReference>
<dbReference type="Proteomes" id="UP001304683">
    <property type="component" value="Chromosome"/>
</dbReference>
<dbReference type="Gene3D" id="3.40.50.1220">
    <property type="entry name" value="TPP-binding domain"/>
    <property type="match status" value="1"/>
</dbReference>
<dbReference type="Pfam" id="PF00205">
    <property type="entry name" value="TPP_enzyme_M"/>
    <property type="match status" value="1"/>
</dbReference>
<feature type="domain" description="Thiamine pyrophosphate enzyme TPP-binding" evidence="6">
    <location>
        <begin position="406"/>
        <end position="551"/>
    </location>
</feature>
<dbReference type="PROSITE" id="PS00187">
    <property type="entry name" value="TPP_ENZYMES"/>
    <property type="match status" value="1"/>
</dbReference>
<evidence type="ECO:0000256" key="1">
    <source>
        <dbReference type="ARBA" id="ARBA00007812"/>
    </source>
</evidence>
<dbReference type="Pfam" id="PF02775">
    <property type="entry name" value="TPP_enzyme_C"/>
    <property type="match status" value="1"/>
</dbReference>
<reference evidence="8 9" key="1">
    <citation type="submission" date="2023-08" db="EMBL/GenBank/DDBJ databases">
        <title>Genome sequence of Thermaerobacter compostii strain Ins1, a spore-forming filamentous bacterium isolated from a deep geothermal reservoir.</title>
        <authorList>
            <person name="Bregnard D."/>
            <person name="Gonzalez D."/>
            <person name="Junier P."/>
        </authorList>
    </citation>
    <scope>NUCLEOTIDE SEQUENCE [LARGE SCALE GENOMIC DNA]</scope>
    <source>
        <strain evidence="8 9">Ins1</strain>
    </source>
</reference>
<dbReference type="InterPro" id="IPR029035">
    <property type="entry name" value="DHS-like_NAD/FAD-binding_dom"/>
</dbReference>
<evidence type="ECO:0000256" key="2">
    <source>
        <dbReference type="ARBA" id="ARBA00023052"/>
    </source>
</evidence>
<protein>
    <submittedName>
        <fullName evidence="8">Thiamine pyrophosphate-binding protein</fullName>
    </submittedName>
</protein>
<dbReference type="InterPro" id="IPR047211">
    <property type="entry name" value="POXB-like"/>
</dbReference>
<keyword evidence="9" id="KW-1185">Reference proteome</keyword>
<sequence length="636" mass="67708">MPARRMTVADYVAAELAAWDVACVFGVPGDAVIPLLEALRQNRRPRFIAARHEGAAALMASAYAKLSGKLAACCSDAGPGAVQMLNGVYDAALDRVPLLAITGGLPTAKTATHWPQDANLDLVYTDATVFNHTLAAAGQATRILPAALRAAWERSGPARVGLPVDLQREELADAKPTGKPDYLQEEPTPDARDVDAALHLLRTAMKPVILVGRGARAAREAVLALAEALDAPIVATLPGLGAVPAEHRHYCGVLGEAGTQAAADVMGAADVALVVGSTWWQPAFVPRGLKVIQVDTRRAHLGMTFPVEVALAGPAETVVSALRDGIKPQARESWHAFWERARATWHAELEEADAAAQGRGPGPGTRAGGRGGAAGRGGRAAEGVHPAALMTVLSGVLDPEAVICVDTGQHTYWFGRYFFPDRQTVLVSGHWRTVGFALPAAIGAALAAPRRPVVALAGDGGLGMTLMEFTTAVRERLPIVVICCNDGRFAEEEELQDRAGVEPFGTRFVNPDFAAFAEAAGGVGIRVERVRDLEPALERALRVDGPVLVDVRVAQVTYPRPEPVAHRDPWAARTETETREAATGTPSDEIGRYGDPRQEGRDTGEPRATGRQPRREPVTRPLWGRGRQPEREPERV</sequence>
<keyword evidence="2 3" id="KW-0786">Thiamine pyrophosphate</keyword>
<evidence type="ECO:0000313" key="8">
    <source>
        <dbReference type="EMBL" id="WPD18479.1"/>
    </source>
</evidence>
<feature type="domain" description="Thiamine pyrophosphate enzyme central" evidence="5">
    <location>
        <begin position="194"/>
        <end position="322"/>
    </location>
</feature>
<gene>
    <name evidence="8" type="ORF">Q5761_08910</name>
</gene>
<evidence type="ECO:0000256" key="4">
    <source>
        <dbReference type="SAM" id="MobiDB-lite"/>
    </source>
</evidence>
<evidence type="ECO:0000259" key="6">
    <source>
        <dbReference type="Pfam" id="PF02775"/>
    </source>
</evidence>
<evidence type="ECO:0000256" key="3">
    <source>
        <dbReference type="RuleBase" id="RU362132"/>
    </source>
</evidence>
<feature type="region of interest" description="Disordered" evidence="4">
    <location>
        <begin position="560"/>
        <end position="636"/>
    </location>
</feature>
<feature type="compositionally biased region" description="Basic and acidic residues" evidence="4">
    <location>
        <begin position="627"/>
        <end position="636"/>
    </location>
</feature>